<accession>A0A8H3J3R2</accession>
<feature type="transmembrane region" description="Helical" evidence="6">
    <location>
        <begin position="523"/>
        <end position="543"/>
    </location>
</feature>
<keyword evidence="8" id="KW-1185">Reference proteome</keyword>
<dbReference type="InterPro" id="IPR036259">
    <property type="entry name" value="MFS_trans_sf"/>
</dbReference>
<feature type="transmembrane region" description="Helical" evidence="6">
    <location>
        <begin position="430"/>
        <end position="449"/>
    </location>
</feature>
<feature type="transmembrane region" description="Helical" evidence="6">
    <location>
        <begin position="347"/>
        <end position="370"/>
    </location>
</feature>
<dbReference type="Gene3D" id="1.20.1250.20">
    <property type="entry name" value="MFS general substrate transporter like domains"/>
    <property type="match status" value="1"/>
</dbReference>
<dbReference type="Proteomes" id="UP000664534">
    <property type="component" value="Unassembled WGS sequence"/>
</dbReference>
<evidence type="ECO:0000256" key="4">
    <source>
        <dbReference type="ARBA" id="ARBA00023136"/>
    </source>
</evidence>
<evidence type="ECO:0000313" key="8">
    <source>
        <dbReference type="Proteomes" id="UP000664534"/>
    </source>
</evidence>
<dbReference type="InterPro" id="IPR011701">
    <property type="entry name" value="MFS"/>
</dbReference>
<feature type="transmembrane region" description="Helical" evidence="6">
    <location>
        <begin position="279"/>
        <end position="296"/>
    </location>
</feature>
<evidence type="ECO:0000256" key="5">
    <source>
        <dbReference type="SAM" id="MobiDB-lite"/>
    </source>
</evidence>
<dbReference type="PANTHER" id="PTHR23502">
    <property type="entry name" value="MAJOR FACILITATOR SUPERFAMILY"/>
    <property type="match status" value="1"/>
</dbReference>
<sequence length="560" mass="62684">MFGIVDTNENIDLEQLHPAYKPKRRNYSFGDEMSEWPEDKRDTYETWKHFMHNNYSFPDIRKRSPSHPRSVRRSISRHSSVETDLSRTPSLEIPIVQKRISLPVPKEPTGAEVLIDFDGKDDPYRPMNWPFKKKVITTALYGLTTCWVTFASAVYSAGVEQIAHDFDVPLVVATAGISMVVYGRKTAVLAPYFLAAVFSFATGAAKDIQTVLITRFFTGFFGSAPVTNTGGVLFDIWSPEQRGMAMVGYAIAVVGGPTIAPVIGGAITSSYLRWRWTEYLTGILMLAQLIVNMLVLDESYTPALLVYKAQRLRYETGNWALHAKHEEWNVSLKELVEKYLIRPIQMFMTPICFLISLYSAFVYGILYANLGGFNIVFQEIRGWGPVTGNLPFLAMLLGMCGAGLLNIYSNKRYFKLYRANGDRAVPEARLPPMMIGGFFFATGLFLFAWTSNPKVNPGPSIIGIFFTGVGFTAIFQSSLNYLVDTFTRYSASAVAANMFLRAMFAGAFPLFIGPMYHNIGVDWGNTIFGVVAVLLVPVPFFFAKWGRSIRASGEWSRPSV</sequence>
<dbReference type="AlphaFoldDB" id="A0A8H3J3R2"/>
<dbReference type="GO" id="GO:0005886">
    <property type="term" value="C:plasma membrane"/>
    <property type="evidence" value="ECO:0007669"/>
    <property type="project" value="TreeGrafter"/>
</dbReference>
<evidence type="ECO:0000256" key="6">
    <source>
        <dbReference type="SAM" id="Phobius"/>
    </source>
</evidence>
<evidence type="ECO:0000313" key="7">
    <source>
        <dbReference type="EMBL" id="CAF9940138.1"/>
    </source>
</evidence>
<name>A0A8H3J3R2_9LECA</name>
<evidence type="ECO:0000256" key="3">
    <source>
        <dbReference type="ARBA" id="ARBA00022989"/>
    </source>
</evidence>
<feature type="transmembrane region" description="Helical" evidence="6">
    <location>
        <begin position="390"/>
        <end position="409"/>
    </location>
</feature>
<feature type="transmembrane region" description="Helical" evidence="6">
    <location>
        <begin position="189"/>
        <end position="206"/>
    </location>
</feature>
<gene>
    <name evidence="7" type="ORF">IMSHALPRED_001766</name>
</gene>
<evidence type="ECO:0008006" key="9">
    <source>
        <dbReference type="Google" id="ProtNLM"/>
    </source>
</evidence>
<feature type="transmembrane region" description="Helical" evidence="6">
    <location>
        <begin position="461"/>
        <end position="483"/>
    </location>
</feature>
<dbReference type="OrthoDB" id="9986881at2759"/>
<feature type="transmembrane region" description="Helical" evidence="6">
    <location>
        <begin position="212"/>
        <end position="234"/>
    </location>
</feature>
<feature type="transmembrane region" description="Helical" evidence="6">
    <location>
        <begin position="135"/>
        <end position="156"/>
    </location>
</feature>
<dbReference type="FunFam" id="1.20.1250.20:FF:000011">
    <property type="entry name" value="MFS multidrug transporter, putative"/>
    <property type="match status" value="1"/>
</dbReference>
<keyword evidence="4 6" id="KW-0472">Membrane</keyword>
<dbReference type="CDD" id="cd17323">
    <property type="entry name" value="MFS_Tpo1_MDR_like"/>
    <property type="match status" value="1"/>
</dbReference>
<organism evidence="7 8">
    <name type="scientific">Imshaugia aleurites</name>
    <dbReference type="NCBI Taxonomy" id="172621"/>
    <lineage>
        <taxon>Eukaryota</taxon>
        <taxon>Fungi</taxon>
        <taxon>Dikarya</taxon>
        <taxon>Ascomycota</taxon>
        <taxon>Pezizomycotina</taxon>
        <taxon>Lecanoromycetes</taxon>
        <taxon>OSLEUM clade</taxon>
        <taxon>Lecanoromycetidae</taxon>
        <taxon>Lecanorales</taxon>
        <taxon>Lecanorineae</taxon>
        <taxon>Parmeliaceae</taxon>
        <taxon>Imshaugia</taxon>
    </lineage>
</organism>
<protein>
    <recommendedName>
        <fullName evidence="9">Major facilitator superfamily (MFS) profile domain-containing protein</fullName>
    </recommendedName>
</protein>
<keyword evidence="3 6" id="KW-1133">Transmembrane helix</keyword>
<dbReference type="GO" id="GO:0022857">
    <property type="term" value="F:transmembrane transporter activity"/>
    <property type="evidence" value="ECO:0007669"/>
    <property type="project" value="InterPro"/>
</dbReference>
<feature type="region of interest" description="Disordered" evidence="5">
    <location>
        <begin position="61"/>
        <end position="81"/>
    </location>
</feature>
<feature type="transmembrane region" description="Helical" evidence="6">
    <location>
        <begin position="495"/>
        <end position="517"/>
    </location>
</feature>
<dbReference type="SUPFAM" id="SSF103473">
    <property type="entry name" value="MFS general substrate transporter"/>
    <property type="match status" value="1"/>
</dbReference>
<reference evidence="7" key="1">
    <citation type="submission" date="2021-03" db="EMBL/GenBank/DDBJ databases">
        <authorList>
            <person name="Tagirdzhanova G."/>
        </authorList>
    </citation>
    <scope>NUCLEOTIDE SEQUENCE</scope>
</reference>
<evidence type="ECO:0000256" key="1">
    <source>
        <dbReference type="ARBA" id="ARBA00004141"/>
    </source>
</evidence>
<proteinExistence type="predicted"/>
<feature type="compositionally biased region" description="Basic residues" evidence="5">
    <location>
        <begin position="63"/>
        <end position="76"/>
    </location>
</feature>
<dbReference type="Pfam" id="PF07690">
    <property type="entry name" value="MFS_1"/>
    <property type="match status" value="1"/>
</dbReference>
<comment type="caution">
    <text evidence="7">The sequence shown here is derived from an EMBL/GenBank/DDBJ whole genome shotgun (WGS) entry which is preliminary data.</text>
</comment>
<comment type="subcellular location">
    <subcellularLocation>
        <location evidence="1">Membrane</location>
        <topology evidence="1">Multi-pass membrane protein</topology>
    </subcellularLocation>
</comment>
<keyword evidence="2 6" id="KW-0812">Transmembrane</keyword>
<dbReference type="PANTHER" id="PTHR23502:SF59">
    <property type="entry name" value="MULTIDRUG TRANSPORTER, PUTATIVE (AFU_ORTHOLOGUE AFUA_1G10370)-RELATED"/>
    <property type="match status" value="1"/>
</dbReference>
<feature type="transmembrane region" description="Helical" evidence="6">
    <location>
        <begin position="246"/>
        <end position="267"/>
    </location>
</feature>
<evidence type="ECO:0000256" key="2">
    <source>
        <dbReference type="ARBA" id="ARBA00022692"/>
    </source>
</evidence>
<dbReference type="EMBL" id="CAJPDT010000127">
    <property type="protein sequence ID" value="CAF9940138.1"/>
    <property type="molecule type" value="Genomic_DNA"/>
</dbReference>